<dbReference type="EMBL" id="DXAN01000026">
    <property type="protein sequence ID" value="HJA09099.1"/>
    <property type="molecule type" value="Genomic_DNA"/>
</dbReference>
<comment type="catalytic activity">
    <reaction evidence="10">
        <text>fluoride(in) = fluoride(out)</text>
        <dbReference type="Rhea" id="RHEA:76159"/>
        <dbReference type="ChEBI" id="CHEBI:17051"/>
    </reaction>
    <physiologicalReaction direction="left-to-right" evidence="10">
        <dbReference type="Rhea" id="RHEA:76160"/>
    </physiologicalReaction>
</comment>
<name>A0A9D2HEM3_9BACT</name>
<dbReference type="GO" id="GO:0062054">
    <property type="term" value="F:fluoride channel activity"/>
    <property type="evidence" value="ECO:0007669"/>
    <property type="project" value="UniProtKB-UniRule"/>
</dbReference>
<comment type="subcellular location">
    <subcellularLocation>
        <location evidence="1 11">Cell membrane</location>
        <topology evidence="1 11">Multi-pass membrane protein</topology>
    </subcellularLocation>
</comment>
<keyword evidence="11" id="KW-0813">Transport</keyword>
<evidence type="ECO:0000256" key="8">
    <source>
        <dbReference type="ARBA" id="ARBA00023303"/>
    </source>
</evidence>
<comment type="similarity">
    <text evidence="9 11">Belongs to the fluoride channel Fluc/FEX (TC 1.A.43) family.</text>
</comment>
<dbReference type="Proteomes" id="UP000824225">
    <property type="component" value="Unassembled WGS sequence"/>
</dbReference>
<dbReference type="NCBIfam" id="TIGR00494">
    <property type="entry name" value="crcB"/>
    <property type="match status" value="1"/>
</dbReference>
<dbReference type="PANTHER" id="PTHR28259:SF1">
    <property type="entry name" value="FLUORIDE EXPORT PROTEIN 1-RELATED"/>
    <property type="match status" value="1"/>
</dbReference>
<keyword evidence="4 11" id="KW-0812">Transmembrane</keyword>
<evidence type="ECO:0000256" key="1">
    <source>
        <dbReference type="ARBA" id="ARBA00004651"/>
    </source>
</evidence>
<evidence type="ECO:0000256" key="6">
    <source>
        <dbReference type="ARBA" id="ARBA00023065"/>
    </source>
</evidence>
<evidence type="ECO:0000256" key="10">
    <source>
        <dbReference type="ARBA" id="ARBA00035585"/>
    </source>
</evidence>
<evidence type="ECO:0000256" key="7">
    <source>
        <dbReference type="ARBA" id="ARBA00023136"/>
    </source>
</evidence>
<feature type="transmembrane region" description="Helical" evidence="11">
    <location>
        <begin position="6"/>
        <end position="23"/>
    </location>
</feature>
<comment type="caution">
    <text evidence="12">The sequence shown here is derived from an EMBL/GenBank/DDBJ whole genome shotgun (WGS) entry which is preliminary data.</text>
</comment>
<accession>A0A9D2HEM3</accession>
<evidence type="ECO:0000256" key="5">
    <source>
        <dbReference type="ARBA" id="ARBA00022989"/>
    </source>
</evidence>
<protein>
    <recommendedName>
        <fullName evidence="11">Fluoride-specific ion channel FluC</fullName>
    </recommendedName>
</protein>
<keyword evidence="8 11" id="KW-0407">Ion channel</keyword>
<gene>
    <name evidence="11 12" type="primary">crcB</name>
    <name evidence="11" type="synonym">fluC</name>
    <name evidence="12" type="ORF">H9962_07930</name>
</gene>
<keyword evidence="7 11" id="KW-0472">Membrane</keyword>
<keyword evidence="2 11" id="KW-1003">Cell membrane</keyword>
<comment type="function">
    <text evidence="11">Fluoride-specific ion channel. Important for reducing fluoride concentration in the cell, thus reducing its toxicity.</text>
</comment>
<feature type="transmembrane region" description="Helical" evidence="11">
    <location>
        <begin position="102"/>
        <end position="123"/>
    </location>
</feature>
<dbReference type="AlphaFoldDB" id="A0A9D2HEM3"/>
<evidence type="ECO:0000256" key="2">
    <source>
        <dbReference type="ARBA" id="ARBA00022475"/>
    </source>
</evidence>
<evidence type="ECO:0000313" key="13">
    <source>
        <dbReference type="Proteomes" id="UP000824225"/>
    </source>
</evidence>
<evidence type="ECO:0000256" key="3">
    <source>
        <dbReference type="ARBA" id="ARBA00022519"/>
    </source>
</evidence>
<keyword evidence="3" id="KW-0997">Cell inner membrane</keyword>
<sequence length="124" mass="12917">MNGISILAVAVGGAAGAYCRYAIGRWATAGLGKRFPYGTLIANVLGCFIMGLTAAALAKGYLAAVPWHDLIAEGFLGALTTFSTFSMDTFKAMYNGEISKGVINLVVSLVLCLMGVTLGYRLIA</sequence>
<comment type="activity regulation">
    <text evidence="11">Na(+) is not transported, but it plays an essential structural role and its presence is essential for fluoride channel function.</text>
</comment>
<keyword evidence="11" id="KW-0479">Metal-binding</keyword>
<dbReference type="PANTHER" id="PTHR28259">
    <property type="entry name" value="FLUORIDE EXPORT PROTEIN 1-RELATED"/>
    <property type="match status" value="1"/>
</dbReference>
<keyword evidence="5 11" id="KW-1133">Transmembrane helix</keyword>
<proteinExistence type="inferred from homology"/>
<evidence type="ECO:0000256" key="9">
    <source>
        <dbReference type="ARBA" id="ARBA00035120"/>
    </source>
</evidence>
<dbReference type="Pfam" id="PF02537">
    <property type="entry name" value="CRCB"/>
    <property type="match status" value="1"/>
</dbReference>
<feature type="binding site" evidence="11">
    <location>
        <position position="80"/>
    </location>
    <ligand>
        <name>Na(+)</name>
        <dbReference type="ChEBI" id="CHEBI:29101"/>
        <note>structural</note>
    </ligand>
</feature>
<organism evidence="12 13">
    <name type="scientific">Candidatus Mailhella merdigallinarum</name>
    <dbReference type="NCBI Taxonomy" id="2838658"/>
    <lineage>
        <taxon>Bacteria</taxon>
        <taxon>Pseudomonadati</taxon>
        <taxon>Thermodesulfobacteriota</taxon>
        <taxon>Desulfovibrionia</taxon>
        <taxon>Desulfovibrionales</taxon>
        <taxon>Desulfovibrionaceae</taxon>
        <taxon>Mailhella</taxon>
    </lineage>
</organism>
<dbReference type="InterPro" id="IPR003691">
    <property type="entry name" value="FluC"/>
</dbReference>
<keyword evidence="6 11" id="KW-0406">Ion transport</keyword>
<evidence type="ECO:0000313" key="12">
    <source>
        <dbReference type="EMBL" id="HJA09099.1"/>
    </source>
</evidence>
<feature type="transmembrane region" description="Helical" evidence="11">
    <location>
        <begin position="35"/>
        <end position="58"/>
    </location>
</feature>
<evidence type="ECO:0000256" key="4">
    <source>
        <dbReference type="ARBA" id="ARBA00022692"/>
    </source>
</evidence>
<evidence type="ECO:0000256" key="11">
    <source>
        <dbReference type="HAMAP-Rule" id="MF_00454"/>
    </source>
</evidence>
<dbReference type="HAMAP" id="MF_00454">
    <property type="entry name" value="FluC"/>
    <property type="match status" value="1"/>
</dbReference>
<reference evidence="12" key="2">
    <citation type="submission" date="2021-04" db="EMBL/GenBank/DDBJ databases">
        <authorList>
            <person name="Gilroy R."/>
        </authorList>
    </citation>
    <scope>NUCLEOTIDE SEQUENCE</scope>
    <source>
        <strain evidence="12">CHK186-16707</strain>
    </source>
</reference>
<dbReference type="GO" id="GO:0005886">
    <property type="term" value="C:plasma membrane"/>
    <property type="evidence" value="ECO:0007669"/>
    <property type="project" value="UniProtKB-SubCell"/>
</dbReference>
<feature type="binding site" evidence="11">
    <location>
        <position position="77"/>
    </location>
    <ligand>
        <name>Na(+)</name>
        <dbReference type="ChEBI" id="CHEBI:29101"/>
        <note>structural</note>
    </ligand>
</feature>
<keyword evidence="11" id="KW-0915">Sodium</keyword>
<reference evidence="12" key="1">
    <citation type="journal article" date="2021" name="PeerJ">
        <title>Extensive microbial diversity within the chicken gut microbiome revealed by metagenomics and culture.</title>
        <authorList>
            <person name="Gilroy R."/>
            <person name="Ravi A."/>
            <person name="Getino M."/>
            <person name="Pursley I."/>
            <person name="Horton D.L."/>
            <person name="Alikhan N.F."/>
            <person name="Baker D."/>
            <person name="Gharbi K."/>
            <person name="Hall N."/>
            <person name="Watson M."/>
            <person name="Adriaenssens E.M."/>
            <person name="Foster-Nyarko E."/>
            <person name="Jarju S."/>
            <person name="Secka A."/>
            <person name="Antonio M."/>
            <person name="Oren A."/>
            <person name="Chaudhuri R.R."/>
            <person name="La Ragione R."/>
            <person name="Hildebrand F."/>
            <person name="Pallen M.J."/>
        </authorList>
    </citation>
    <scope>NUCLEOTIDE SEQUENCE</scope>
    <source>
        <strain evidence="12">CHK186-16707</strain>
    </source>
</reference>
<dbReference type="GO" id="GO:0140114">
    <property type="term" value="P:cellular detoxification of fluoride"/>
    <property type="evidence" value="ECO:0007669"/>
    <property type="project" value="UniProtKB-UniRule"/>
</dbReference>
<dbReference type="GO" id="GO:0046872">
    <property type="term" value="F:metal ion binding"/>
    <property type="evidence" value="ECO:0007669"/>
    <property type="project" value="UniProtKB-KW"/>
</dbReference>